<organism evidence="2 3">
    <name type="scientific">Paraburkholderia franconis</name>
    <dbReference type="NCBI Taxonomy" id="2654983"/>
    <lineage>
        <taxon>Bacteria</taxon>
        <taxon>Pseudomonadati</taxon>
        <taxon>Pseudomonadota</taxon>
        <taxon>Betaproteobacteria</taxon>
        <taxon>Burkholderiales</taxon>
        <taxon>Burkholderiaceae</taxon>
        <taxon>Paraburkholderia</taxon>
    </lineage>
</organism>
<dbReference type="RefSeq" id="WP_152764585.1">
    <property type="nucleotide sequence ID" value="NZ_WHNP01000038.1"/>
</dbReference>
<evidence type="ECO:0000256" key="1">
    <source>
        <dbReference type="SAM" id="SignalP"/>
    </source>
</evidence>
<keyword evidence="1" id="KW-0732">Signal</keyword>
<protein>
    <submittedName>
        <fullName evidence="2">Uncharacterized protein</fullName>
    </submittedName>
</protein>
<dbReference type="EMBL" id="WHNP01000038">
    <property type="protein sequence ID" value="MPW21158.1"/>
    <property type="molecule type" value="Genomic_DNA"/>
</dbReference>
<dbReference type="AlphaFoldDB" id="A0A7X1NGM6"/>
<gene>
    <name evidence="2" type="ORF">GCT13_30845</name>
</gene>
<proteinExistence type="predicted"/>
<feature type="chain" id="PRO_5031401359" evidence="1">
    <location>
        <begin position="24"/>
        <end position="97"/>
    </location>
</feature>
<accession>A0A7X1NGM6</accession>
<evidence type="ECO:0000313" key="2">
    <source>
        <dbReference type="EMBL" id="MPW21158.1"/>
    </source>
</evidence>
<comment type="caution">
    <text evidence="2">The sequence shown here is derived from an EMBL/GenBank/DDBJ whole genome shotgun (WGS) entry which is preliminary data.</text>
</comment>
<dbReference type="Proteomes" id="UP000484381">
    <property type="component" value="Unassembled WGS sequence"/>
</dbReference>
<reference evidence="2 3" key="1">
    <citation type="submission" date="2019-10" db="EMBL/GenBank/DDBJ databases">
        <title>Paraburkholderia sp. isolated from nodules of Mimosa pudica from Brazilian Atlantic Forest soils.</title>
        <authorList>
            <person name="Paulitsch F."/>
            <person name="Hungria M."/>
            <person name="Dall'Agnol R."/>
        </authorList>
    </citation>
    <scope>NUCLEOTIDE SEQUENCE [LARGE SCALE GENOMIC DNA]</scope>
    <source>
        <strain evidence="2 3">CNPSo 3157</strain>
    </source>
</reference>
<sequence>MKKVMLGAAIGLTMLAASAAASAHVDVAVGLGVPGVVVPAQPMYAAPAPVAVGYVDDDWRARRAWREREWREHEWRRHQAWREHEWREHQRERWGGY</sequence>
<feature type="signal peptide" evidence="1">
    <location>
        <begin position="1"/>
        <end position="23"/>
    </location>
</feature>
<evidence type="ECO:0000313" key="3">
    <source>
        <dbReference type="Proteomes" id="UP000484381"/>
    </source>
</evidence>
<name>A0A7X1NGM6_9BURK</name>
<keyword evidence="3" id="KW-1185">Reference proteome</keyword>